<accession>A0A5B8L6B7</accession>
<dbReference type="AlphaFoldDB" id="A0A5B8L6B7"/>
<evidence type="ECO:0000256" key="2">
    <source>
        <dbReference type="ARBA" id="ARBA00023315"/>
    </source>
</evidence>
<organism evidence="4 5">
    <name type="scientific">Nitratireductor mangrovi</name>
    <dbReference type="NCBI Taxonomy" id="2599600"/>
    <lineage>
        <taxon>Bacteria</taxon>
        <taxon>Pseudomonadati</taxon>
        <taxon>Pseudomonadota</taxon>
        <taxon>Alphaproteobacteria</taxon>
        <taxon>Hyphomicrobiales</taxon>
        <taxon>Phyllobacteriaceae</taxon>
        <taxon>Nitratireductor</taxon>
    </lineage>
</organism>
<dbReference type="GO" id="GO:0016747">
    <property type="term" value="F:acyltransferase activity, transferring groups other than amino-acyl groups"/>
    <property type="evidence" value="ECO:0007669"/>
    <property type="project" value="InterPro"/>
</dbReference>
<dbReference type="InterPro" id="IPR000182">
    <property type="entry name" value="GNAT_dom"/>
</dbReference>
<dbReference type="Proteomes" id="UP000321389">
    <property type="component" value="Chromosome"/>
</dbReference>
<evidence type="ECO:0000256" key="1">
    <source>
        <dbReference type="ARBA" id="ARBA00022679"/>
    </source>
</evidence>
<feature type="domain" description="N-acetyltransferase" evidence="3">
    <location>
        <begin position="12"/>
        <end position="161"/>
    </location>
</feature>
<dbReference type="PROSITE" id="PS51186">
    <property type="entry name" value="GNAT"/>
    <property type="match status" value="1"/>
</dbReference>
<proteinExistence type="predicted"/>
<dbReference type="OrthoDB" id="7843527at2"/>
<evidence type="ECO:0000313" key="4">
    <source>
        <dbReference type="EMBL" id="QDZ03409.1"/>
    </source>
</evidence>
<dbReference type="SUPFAM" id="SSF55729">
    <property type="entry name" value="Acyl-CoA N-acyltransferases (Nat)"/>
    <property type="match status" value="1"/>
</dbReference>
<sequence>MAQSAPFLPLAGSIRELGTPDLPLFLDHLLRLDPSSRRDRFNGVTDEDFLKAYATRCFGDGTTVIAHIADGAVRGAAELHERKDGEPHSAEIAFSVEKEWQNRGIGSRLFERLIGQALMLGYKTLHVTTHPHNEAMKGLARKFGARLTFANLETVGAIDLTGLGADASGSPARRADPNMGQQSGDLAQALAGLTRAVADFQITALGLRRNRTSD</sequence>
<dbReference type="CDD" id="cd04301">
    <property type="entry name" value="NAT_SF"/>
    <property type="match status" value="1"/>
</dbReference>
<dbReference type="PANTHER" id="PTHR43877">
    <property type="entry name" value="AMINOALKYLPHOSPHONATE N-ACETYLTRANSFERASE-RELATED-RELATED"/>
    <property type="match status" value="1"/>
</dbReference>
<gene>
    <name evidence="4" type="ORF">FQ775_18630</name>
</gene>
<dbReference type="EMBL" id="CP042301">
    <property type="protein sequence ID" value="QDZ03409.1"/>
    <property type="molecule type" value="Genomic_DNA"/>
</dbReference>
<keyword evidence="1" id="KW-0808">Transferase</keyword>
<protein>
    <submittedName>
        <fullName evidence="4">GNAT family N-acetyltransferase</fullName>
    </submittedName>
</protein>
<dbReference type="KEGG" id="niy:FQ775_18630"/>
<dbReference type="Pfam" id="PF00583">
    <property type="entry name" value="Acetyltransf_1"/>
    <property type="match status" value="1"/>
</dbReference>
<reference evidence="4" key="1">
    <citation type="submission" date="2020-04" db="EMBL/GenBank/DDBJ databases">
        <title>Nitratireductor sp. nov. isolated from mangrove soil.</title>
        <authorList>
            <person name="Ye Y."/>
        </authorList>
    </citation>
    <scope>NUCLEOTIDE SEQUENCE</scope>
    <source>
        <strain evidence="4">SY7</strain>
    </source>
</reference>
<keyword evidence="2" id="KW-0012">Acyltransferase</keyword>
<evidence type="ECO:0000259" key="3">
    <source>
        <dbReference type="PROSITE" id="PS51186"/>
    </source>
</evidence>
<dbReference type="InterPro" id="IPR050832">
    <property type="entry name" value="Bact_Acetyltransf"/>
</dbReference>
<name>A0A5B8L6B7_9HYPH</name>
<keyword evidence="5" id="KW-1185">Reference proteome</keyword>
<dbReference type="Gene3D" id="3.40.630.30">
    <property type="match status" value="1"/>
</dbReference>
<evidence type="ECO:0000313" key="5">
    <source>
        <dbReference type="Proteomes" id="UP000321389"/>
    </source>
</evidence>
<dbReference type="InterPro" id="IPR016181">
    <property type="entry name" value="Acyl_CoA_acyltransferase"/>
</dbReference>